<name>A0AAQ4E635_AMBAM</name>
<feature type="compositionally biased region" description="Polar residues" evidence="1">
    <location>
        <begin position="181"/>
        <end position="190"/>
    </location>
</feature>
<feature type="compositionally biased region" description="Polar residues" evidence="1">
    <location>
        <begin position="88"/>
        <end position="100"/>
    </location>
</feature>
<reference evidence="2 3" key="1">
    <citation type="journal article" date="2023" name="Arcadia Sci">
        <title>De novo assembly of a long-read Amblyomma americanum tick genome.</title>
        <authorList>
            <person name="Chou S."/>
            <person name="Poskanzer K.E."/>
            <person name="Rollins M."/>
            <person name="Thuy-Boun P.S."/>
        </authorList>
    </citation>
    <scope>NUCLEOTIDE SEQUENCE [LARGE SCALE GENOMIC DNA]</scope>
    <source>
        <strain evidence="2">F_SG_1</strain>
        <tissue evidence="2">Salivary glands</tissue>
    </source>
</reference>
<feature type="compositionally biased region" description="Polar residues" evidence="1">
    <location>
        <begin position="41"/>
        <end position="55"/>
    </location>
</feature>
<protein>
    <submittedName>
        <fullName evidence="2">Uncharacterized protein</fullName>
    </submittedName>
</protein>
<dbReference type="EMBL" id="JARKHS020021613">
    <property type="protein sequence ID" value="KAK8770128.1"/>
    <property type="molecule type" value="Genomic_DNA"/>
</dbReference>
<feature type="compositionally biased region" description="Low complexity" evidence="1">
    <location>
        <begin position="56"/>
        <end position="67"/>
    </location>
</feature>
<evidence type="ECO:0000256" key="1">
    <source>
        <dbReference type="SAM" id="MobiDB-lite"/>
    </source>
</evidence>
<feature type="region of interest" description="Disordered" evidence="1">
    <location>
        <begin position="1"/>
        <end position="143"/>
    </location>
</feature>
<organism evidence="2 3">
    <name type="scientific">Amblyomma americanum</name>
    <name type="common">Lone star tick</name>
    <dbReference type="NCBI Taxonomy" id="6943"/>
    <lineage>
        <taxon>Eukaryota</taxon>
        <taxon>Metazoa</taxon>
        <taxon>Ecdysozoa</taxon>
        <taxon>Arthropoda</taxon>
        <taxon>Chelicerata</taxon>
        <taxon>Arachnida</taxon>
        <taxon>Acari</taxon>
        <taxon>Parasitiformes</taxon>
        <taxon>Ixodida</taxon>
        <taxon>Ixodoidea</taxon>
        <taxon>Ixodidae</taxon>
        <taxon>Amblyomminae</taxon>
        <taxon>Amblyomma</taxon>
    </lineage>
</organism>
<comment type="caution">
    <text evidence="2">The sequence shown here is derived from an EMBL/GenBank/DDBJ whole genome shotgun (WGS) entry which is preliminary data.</text>
</comment>
<keyword evidence="3" id="KW-1185">Reference proteome</keyword>
<sequence length="319" mass="35086">MQNDSSTKDDRPLFARGFIFPSPPASPYQSPIRGPPRQCFSAPNSSPRGQNHSALTSPFSSPRFSTPVFGRHPRQPKYQRESYGSPRSPWQPQGQYQSYPQRHRFSSSPRSSGSQASSWSGSPFHSSPRYRGSGGSSDSYVKPSMVEDPWAELQDMVQVTQDMPCTTATQETDSAPEPACSVSTSDSSGQCMAETGANPSARHQPATDQNGSSLSNIRQAHSRLHYKGAAKTDVSAAQRTHMKQANQAKQAVAPFHRNHSRQRRFLSMPVATSNARSVTGALEQLETAVPTPSFSRNPGAVMSFFVYWLPLILQVFYKL</sequence>
<accession>A0AAQ4E635</accession>
<gene>
    <name evidence="2" type="ORF">V5799_013407</name>
</gene>
<feature type="region of interest" description="Disordered" evidence="1">
    <location>
        <begin position="167"/>
        <end position="214"/>
    </location>
</feature>
<dbReference type="InterPro" id="IPR028265">
    <property type="entry name" value="TTDN1/SICKLE"/>
</dbReference>
<dbReference type="AlphaFoldDB" id="A0AAQ4E635"/>
<proteinExistence type="predicted"/>
<dbReference type="Proteomes" id="UP001321473">
    <property type="component" value="Unassembled WGS sequence"/>
</dbReference>
<feature type="compositionally biased region" description="Basic and acidic residues" evidence="1">
    <location>
        <begin position="1"/>
        <end position="13"/>
    </location>
</feature>
<evidence type="ECO:0000313" key="3">
    <source>
        <dbReference type="Proteomes" id="UP001321473"/>
    </source>
</evidence>
<evidence type="ECO:0000313" key="2">
    <source>
        <dbReference type="EMBL" id="KAK8770128.1"/>
    </source>
</evidence>
<dbReference type="Pfam" id="PF15502">
    <property type="entry name" value="MPLKIP"/>
    <property type="match status" value="1"/>
</dbReference>
<feature type="compositionally biased region" description="Low complexity" evidence="1">
    <location>
        <begin position="106"/>
        <end position="140"/>
    </location>
</feature>